<evidence type="ECO:0000256" key="3">
    <source>
        <dbReference type="ARBA" id="ARBA00005985"/>
    </source>
</evidence>
<dbReference type="STRING" id="47427.A0A2H3EFT8"/>
<comment type="cofactor">
    <cofactor evidence="1">
        <name>Mg(2+)</name>
        <dbReference type="ChEBI" id="CHEBI:18420"/>
    </cofactor>
</comment>
<dbReference type="InterPro" id="IPR039653">
    <property type="entry name" value="Prenyltransferase"/>
</dbReference>
<evidence type="ECO:0000256" key="2">
    <source>
        <dbReference type="ARBA" id="ARBA00004141"/>
    </source>
</evidence>
<keyword evidence="5 8" id="KW-0812">Transmembrane</keyword>
<sequence>MTFSATICSQPFTSLISKKGPKEMITSSFASISKVNTLFTPPTRTEVHVCWELCCLQKWDRMCDSIPSSGIEHMKNRALPRGAISIECAWLFFALHVVIGVFLAYKVLSPDALCISMYVWPLYVLYLTCKHWMYFAPIPLGLMFNIGVYMGWADLAPDSVIPYHALTAAYLSATMWTLTYETVSASGQGG</sequence>
<evidence type="ECO:0000256" key="7">
    <source>
        <dbReference type="ARBA" id="ARBA00023136"/>
    </source>
</evidence>
<evidence type="ECO:0000256" key="6">
    <source>
        <dbReference type="ARBA" id="ARBA00022989"/>
    </source>
</evidence>
<dbReference type="InParanoid" id="A0A2H3EFT8"/>
<keyword evidence="6 8" id="KW-1133">Transmembrane helix</keyword>
<dbReference type="Proteomes" id="UP000217790">
    <property type="component" value="Unassembled WGS sequence"/>
</dbReference>
<evidence type="ECO:0000256" key="5">
    <source>
        <dbReference type="ARBA" id="ARBA00022692"/>
    </source>
</evidence>
<evidence type="ECO:0000256" key="1">
    <source>
        <dbReference type="ARBA" id="ARBA00001946"/>
    </source>
</evidence>
<keyword evidence="7 8" id="KW-0472">Membrane</keyword>
<evidence type="ECO:0000313" key="10">
    <source>
        <dbReference type="Proteomes" id="UP000217790"/>
    </source>
</evidence>
<dbReference type="InterPro" id="IPR000537">
    <property type="entry name" value="UbiA_prenyltransferase"/>
</dbReference>
<dbReference type="AlphaFoldDB" id="A0A2H3EFT8"/>
<dbReference type="Pfam" id="PF01040">
    <property type="entry name" value="UbiA"/>
    <property type="match status" value="1"/>
</dbReference>
<feature type="transmembrane region" description="Helical" evidence="8">
    <location>
        <begin position="134"/>
        <end position="152"/>
    </location>
</feature>
<protein>
    <submittedName>
        <fullName evidence="9">Uncharacterized protein</fullName>
    </submittedName>
</protein>
<dbReference type="PANTHER" id="PTHR11048">
    <property type="entry name" value="PRENYLTRANSFERASES"/>
    <property type="match status" value="1"/>
</dbReference>
<evidence type="ECO:0000313" key="9">
    <source>
        <dbReference type="EMBL" id="PBK98266.1"/>
    </source>
</evidence>
<dbReference type="InterPro" id="IPR044878">
    <property type="entry name" value="UbiA_sf"/>
</dbReference>
<comment type="similarity">
    <text evidence="3">Belongs to the UbiA prenyltransferase family.</text>
</comment>
<reference evidence="10" key="1">
    <citation type="journal article" date="2017" name="Nat. Ecol. Evol.">
        <title>Genome expansion and lineage-specific genetic innovations in the forest pathogenic fungi Armillaria.</title>
        <authorList>
            <person name="Sipos G."/>
            <person name="Prasanna A.N."/>
            <person name="Walter M.C."/>
            <person name="O'Connor E."/>
            <person name="Balint B."/>
            <person name="Krizsan K."/>
            <person name="Kiss B."/>
            <person name="Hess J."/>
            <person name="Varga T."/>
            <person name="Slot J."/>
            <person name="Riley R."/>
            <person name="Boka B."/>
            <person name="Rigling D."/>
            <person name="Barry K."/>
            <person name="Lee J."/>
            <person name="Mihaltcheva S."/>
            <person name="LaButti K."/>
            <person name="Lipzen A."/>
            <person name="Waldron R."/>
            <person name="Moloney N.M."/>
            <person name="Sperisen C."/>
            <person name="Kredics L."/>
            <person name="Vagvoelgyi C."/>
            <person name="Patrignani A."/>
            <person name="Fitzpatrick D."/>
            <person name="Nagy I."/>
            <person name="Doyle S."/>
            <person name="Anderson J.B."/>
            <person name="Grigoriev I.V."/>
            <person name="Gueldener U."/>
            <person name="Muensterkoetter M."/>
            <person name="Nagy L.G."/>
        </authorList>
    </citation>
    <scope>NUCLEOTIDE SEQUENCE [LARGE SCALE GENOMIC DNA]</scope>
    <source>
        <strain evidence="10">Ar21-2</strain>
    </source>
</reference>
<comment type="subcellular location">
    <subcellularLocation>
        <location evidence="2">Membrane</location>
        <topology evidence="2">Multi-pass membrane protein</topology>
    </subcellularLocation>
</comment>
<feature type="transmembrane region" description="Helical" evidence="8">
    <location>
        <begin position="84"/>
        <end position="104"/>
    </location>
</feature>
<gene>
    <name evidence="9" type="ORF">ARMGADRAFT_1075121</name>
</gene>
<evidence type="ECO:0000256" key="8">
    <source>
        <dbReference type="SAM" id="Phobius"/>
    </source>
</evidence>
<keyword evidence="10" id="KW-1185">Reference proteome</keyword>
<organism evidence="9 10">
    <name type="scientific">Armillaria gallica</name>
    <name type="common">Bulbous honey fungus</name>
    <name type="synonym">Armillaria bulbosa</name>
    <dbReference type="NCBI Taxonomy" id="47427"/>
    <lineage>
        <taxon>Eukaryota</taxon>
        <taxon>Fungi</taxon>
        <taxon>Dikarya</taxon>
        <taxon>Basidiomycota</taxon>
        <taxon>Agaricomycotina</taxon>
        <taxon>Agaricomycetes</taxon>
        <taxon>Agaricomycetidae</taxon>
        <taxon>Agaricales</taxon>
        <taxon>Marasmiineae</taxon>
        <taxon>Physalacriaceae</taxon>
        <taxon>Armillaria</taxon>
    </lineage>
</organism>
<dbReference type="OrthoDB" id="18170at2759"/>
<dbReference type="GO" id="GO:0005886">
    <property type="term" value="C:plasma membrane"/>
    <property type="evidence" value="ECO:0007669"/>
    <property type="project" value="TreeGrafter"/>
</dbReference>
<dbReference type="Gene3D" id="1.10.357.140">
    <property type="entry name" value="UbiA prenyltransferase"/>
    <property type="match status" value="1"/>
</dbReference>
<dbReference type="PANTHER" id="PTHR11048:SF28">
    <property type="entry name" value="4-HYDROXYBENZOATE POLYPRENYLTRANSFERASE, MITOCHONDRIAL"/>
    <property type="match status" value="1"/>
</dbReference>
<keyword evidence="4" id="KW-0808">Transferase</keyword>
<name>A0A2H3EFT8_ARMGA</name>
<proteinExistence type="inferred from homology"/>
<dbReference type="GO" id="GO:0016765">
    <property type="term" value="F:transferase activity, transferring alkyl or aryl (other than methyl) groups"/>
    <property type="evidence" value="ECO:0007669"/>
    <property type="project" value="InterPro"/>
</dbReference>
<dbReference type="EMBL" id="KZ293648">
    <property type="protein sequence ID" value="PBK98266.1"/>
    <property type="molecule type" value="Genomic_DNA"/>
</dbReference>
<accession>A0A2H3EFT8</accession>
<evidence type="ECO:0000256" key="4">
    <source>
        <dbReference type="ARBA" id="ARBA00022679"/>
    </source>
</evidence>